<dbReference type="Pfam" id="PF00797">
    <property type="entry name" value="Acetyltransf_2"/>
    <property type="match status" value="1"/>
</dbReference>
<sequence>MDVQMYLDRINYKGTREPSLENLRKLCLCHVTHVPQDTIDMFGGKMKKLDLKKIFNDIVVNKRGGFCYEANGLFCWLLKELGFGNVTIFQASAFQAAADKFHFEFDHLMMKVTFPDSDYLVDIGYGAPSFFMPFKFEDKFEHHEMSGMYRLRKVSEHVYYVEKHKKKLWTKKIYYKYTLDPKKYEDFSEAINKHMDPKEFLSNNSFLEIFVEGGALIMWGTMLIRKRFVGELTEYIDYEELWDENINDEKNWERIYSVMKTEFGVEVDFQPKLMSRNLHIAAR</sequence>
<dbReference type="InterPro" id="IPR001447">
    <property type="entry name" value="Arylamine_N-AcTrfase"/>
</dbReference>
<dbReference type="PANTHER" id="PTHR11786">
    <property type="entry name" value="N-HYDROXYARYLAMINE O-ACETYLTRANSFERASE"/>
    <property type="match status" value="1"/>
</dbReference>
<dbReference type="AlphaFoldDB" id="H2Y1C6"/>
<evidence type="ECO:0000256" key="3">
    <source>
        <dbReference type="ARBA" id="ARBA00023315"/>
    </source>
</evidence>
<dbReference type="Ensembl" id="ENSCINT00000037155.1">
    <property type="protein sequence ID" value="ENSCINP00000035710.1"/>
    <property type="gene ID" value="ENSCING00000024357.1"/>
</dbReference>
<dbReference type="PANTHER" id="PTHR11786:SF0">
    <property type="entry name" value="ARYLAMINE N-ACETYLTRANSFERASE 4-RELATED"/>
    <property type="match status" value="1"/>
</dbReference>
<dbReference type="HOGENOM" id="CLU_049918_3_0_1"/>
<protein>
    <recommendedName>
        <fullName evidence="2">arylamine N-acetyltransferase</fullName>
        <ecNumber evidence="2">2.3.1.5</ecNumber>
    </recommendedName>
</protein>
<dbReference type="OMA" id="WDENIND"/>
<proteinExistence type="inferred from homology"/>
<reference evidence="6" key="1">
    <citation type="journal article" date="2002" name="Science">
        <title>The draft genome of Ciona intestinalis: insights into chordate and vertebrate origins.</title>
        <authorList>
            <person name="Dehal P."/>
            <person name="Satou Y."/>
            <person name="Campbell R.K."/>
            <person name="Chapman J."/>
            <person name="Degnan B."/>
            <person name="De Tomaso A."/>
            <person name="Davidson B."/>
            <person name="Di Gregorio A."/>
            <person name="Gelpke M."/>
            <person name="Goodstein D.M."/>
            <person name="Harafuji N."/>
            <person name="Hastings K.E."/>
            <person name="Ho I."/>
            <person name="Hotta K."/>
            <person name="Huang W."/>
            <person name="Kawashima T."/>
            <person name="Lemaire P."/>
            <person name="Martinez D."/>
            <person name="Meinertzhagen I.A."/>
            <person name="Necula S."/>
            <person name="Nonaka M."/>
            <person name="Putnam N."/>
            <person name="Rash S."/>
            <person name="Saiga H."/>
            <person name="Satake M."/>
            <person name="Terry A."/>
            <person name="Yamada L."/>
            <person name="Wang H.G."/>
            <person name="Awazu S."/>
            <person name="Azumi K."/>
            <person name="Boore J."/>
            <person name="Branno M."/>
            <person name="Chin-Bow S."/>
            <person name="DeSantis R."/>
            <person name="Doyle S."/>
            <person name="Francino P."/>
            <person name="Keys D.N."/>
            <person name="Haga S."/>
            <person name="Hayashi H."/>
            <person name="Hino K."/>
            <person name="Imai K.S."/>
            <person name="Inaba K."/>
            <person name="Kano S."/>
            <person name="Kobayashi K."/>
            <person name="Kobayashi M."/>
            <person name="Lee B.I."/>
            <person name="Makabe K.W."/>
            <person name="Manohar C."/>
            <person name="Matassi G."/>
            <person name="Medina M."/>
            <person name="Mochizuki Y."/>
            <person name="Mount S."/>
            <person name="Morishita T."/>
            <person name="Miura S."/>
            <person name="Nakayama A."/>
            <person name="Nishizaka S."/>
            <person name="Nomoto H."/>
            <person name="Ohta F."/>
            <person name="Oishi K."/>
            <person name="Rigoutsos I."/>
            <person name="Sano M."/>
            <person name="Sasaki A."/>
            <person name="Sasakura Y."/>
            <person name="Shoguchi E."/>
            <person name="Shin-i T."/>
            <person name="Spagnuolo A."/>
            <person name="Stainier D."/>
            <person name="Suzuki M.M."/>
            <person name="Tassy O."/>
            <person name="Takatori N."/>
            <person name="Tokuoka M."/>
            <person name="Yagi K."/>
            <person name="Yoshizaki F."/>
            <person name="Wada S."/>
            <person name="Zhang C."/>
            <person name="Hyatt P.D."/>
            <person name="Larimer F."/>
            <person name="Detter C."/>
            <person name="Doggett N."/>
            <person name="Glavina T."/>
            <person name="Hawkins T."/>
            <person name="Richardson P."/>
            <person name="Lucas S."/>
            <person name="Kohara Y."/>
            <person name="Levine M."/>
            <person name="Satoh N."/>
            <person name="Rokhsar D.S."/>
        </authorList>
    </citation>
    <scope>NUCLEOTIDE SEQUENCE [LARGE SCALE GENOMIC DNA]</scope>
</reference>
<keyword evidence="3 4" id="KW-0012">Acyltransferase</keyword>
<evidence type="ECO:0000256" key="2">
    <source>
        <dbReference type="ARBA" id="ARBA00012701"/>
    </source>
</evidence>
<dbReference type="InterPro" id="IPR053710">
    <property type="entry name" value="Arylamine_NAT_domain_sf"/>
</dbReference>
<evidence type="ECO:0000256" key="1">
    <source>
        <dbReference type="ARBA" id="ARBA00006547"/>
    </source>
</evidence>
<dbReference type="SUPFAM" id="SSF54001">
    <property type="entry name" value="Cysteine proteinases"/>
    <property type="match status" value="1"/>
</dbReference>
<organism evidence="5 6">
    <name type="scientific">Ciona intestinalis</name>
    <name type="common">Transparent sea squirt</name>
    <name type="synonym">Ascidia intestinalis</name>
    <dbReference type="NCBI Taxonomy" id="7719"/>
    <lineage>
        <taxon>Eukaryota</taxon>
        <taxon>Metazoa</taxon>
        <taxon>Chordata</taxon>
        <taxon>Tunicata</taxon>
        <taxon>Ascidiacea</taxon>
        <taxon>Phlebobranchia</taxon>
        <taxon>Cionidae</taxon>
        <taxon>Ciona</taxon>
    </lineage>
</organism>
<dbReference type="GO" id="GO:0004060">
    <property type="term" value="F:arylamine N-acetyltransferase activity"/>
    <property type="evidence" value="ECO:0000318"/>
    <property type="project" value="GO_Central"/>
</dbReference>
<dbReference type="EMBL" id="EAAA01000063">
    <property type="status" value="NOT_ANNOTATED_CDS"/>
    <property type="molecule type" value="Genomic_DNA"/>
</dbReference>
<reference evidence="5" key="2">
    <citation type="journal article" date="2008" name="Genome Biol.">
        <title>Improved genome assembly and evidence-based global gene model set for the chordate Ciona intestinalis: new insight into intron and operon populations.</title>
        <authorList>
            <person name="Satou Y."/>
            <person name="Mineta K."/>
            <person name="Ogasawara M."/>
            <person name="Sasakura Y."/>
            <person name="Shoguchi E."/>
            <person name="Ueno K."/>
            <person name="Yamada L."/>
            <person name="Matsumoto J."/>
            <person name="Wasserscheid J."/>
            <person name="Dewar K."/>
            <person name="Wiley G.B."/>
            <person name="Macmil S.L."/>
            <person name="Roe B.A."/>
            <person name="Zeller R.W."/>
            <person name="Hastings K.E."/>
            <person name="Lemaire P."/>
            <person name="Lindquist E."/>
            <person name="Endo T."/>
            <person name="Hotta K."/>
            <person name="Inaba K."/>
        </authorList>
    </citation>
    <scope>NUCLEOTIDE SEQUENCE [LARGE SCALE GENOMIC DNA]</scope>
    <source>
        <strain evidence="5">wild type</strain>
    </source>
</reference>
<reference evidence="5" key="4">
    <citation type="submission" date="2025-09" db="UniProtKB">
        <authorList>
            <consortium name="Ensembl"/>
        </authorList>
    </citation>
    <scope>IDENTIFICATION</scope>
</reference>
<evidence type="ECO:0000256" key="4">
    <source>
        <dbReference type="RuleBase" id="RU003452"/>
    </source>
</evidence>
<keyword evidence="6" id="KW-1185">Reference proteome</keyword>
<dbReference type="PRINTS" id="PR01543">
    <property type="entry name" value="ANATRNSFRASE"/>
</dbReference>
<dbReference type="InterPro" id="IPR038765">
    <property type="entry name" value="Papain-like_cys_pep_sf"/>
</dbReference>
<dbReference type="InParanoid" id="H2Y1C6"/>
<comment type="similarity">
    <text evidence="1 4">Belongs to the arylamine N-acetyltransferase family.</text>
</comment>
<reference evidence="5" key="3">
    <citation type="submission" date="2025-08" db="UniProtKB">
        <authorList>
            <consortium name="Ensembl"/>
        </authorList>
    </citation>
    <scope>IDENTIFICATION</scope>
</reference>
<dbReference type="Gene3D" id="3.30.2140.20">
    <property type="match status" value="1"/>
</dbReference>
<evidence type="ECO:0000313" key="6">
    <source>
        <dbReference type="Proteomes" id="UP000008144"/>
    </source>
</evidence>
<name>H2Y1C6_CIOIN</name>
<dbReference type="FunCoup" id="H2Y1C6">
    <property type="interactions" value="1"/>
</dbReference>
<dbReference type="EC" id="2.3.1.5" evidence="2"/>
<accession>H2Y1C6</accession>
<dbReference type="GeneTree" id="ENSGT00390000012054"/>
<keyword evidence="4" id="KW-0808">Transferase</keyword>
<evidence type="ECO:0000313" key="5">
    <source>
        <dbReference type="Ensembl" id="ENSCINP00000035710.1"/>
    </source>
</evidence>
<dbReference type="Proteomes" id="UP000008144">
    <property type="component" value="Chromosome 1"/>
</dbReference>